<dbReference type="EMBL" id="JAOB01000069">
    <property type="protein sequence ID" value="EUA23395.1"/>
    <property type="molecule type" value="Genomic_DNA"/>
</dbReference>
<protein>
    <submittedName>
        <fullName evidence="1">Uncharacterized protein</fullName>
    </submittedName>
</protein>
<dbReference type="PATRIC" id="fig|1299334.3.peg.7354"/>
<dbReference type="AlphaFoldDB" id="X7ZXN8"/>
<accession>X7ZXN8</accession>
<comment type="caution">
    <text evidence="1">The sequence shown here is derived from an EMBL/GenBank/DDBJ whole genome shotgun (WGS) entry which is preliminary data.</text>
</comment>
<proteinExistence type="predicted"/>
<organism evidence="1">
    <name type="scientific">Mycobacterium xenopi 4042</name>
    <dbReference type="NCBI Taxonomy" id="1299334"/>
    <lineage>
        <taxon>Bacteria</taxon>
        <taxon>Bacillati</taxon>
        <taxon>Actinomycetota</taxon>
        <taxon>Actinomycetes</taxon>
        <taxon>Mycobacteriales</taxon>
        <taxon>Mycobacteriaceae</taxon>
        <taxon>Mycobacterium</taxon>
    </lineage>
</organism>
<name>X7ZXN8_MYCXE</name>
<gene>
    <name evidence="1" type="ORF">I553_5400</name>
</gene>
<reference evidence="1" key="1">
    <citation type="submission" date="2014-01" db="EMBL/GenBank/DDBJ databases">
        <authorList>
            <person name="Brown-Elliot B."/>
            <person name="Wallace R."/>
            <person name="Lenaerts A."/>
            <person name="Ordway D."/>
            <person name="DeGroote M.A."/>
            <person name="Parker T."/>
            <person name="Sizemore C."/>
            <person name="Tallon L.J."/>
            <person name="Sadzewicz L.K."/>
            <person name="Sengamalay N."/>
            <person name="Fraser C.M."/>
            <person name="Hine E."/>
            <person name="Shefchek K.A."/>
            <person name="Das S.P."/>
            <person name="Tettelin H."/>
        </authorList>
    </citation>
    <scope>NUCLEOTIDE SEQUENCE [LARGE SCALE GENOMIC DNA]</scope>
    <source>
        <strain evidence="1">4042</strain>
    </source>
</reference>
<evidence type="ECO:0000313" key="1">
    <source>
        <dbReference type="EMBL" id="EUA23395.1"/>
    </source>
</evidence>
<sequence>MRQVRAERLRHSDGLTVVLLDRRGRAPGDPRAYWATIASL</sequence>